<accession>D1CD33</accession>
<gene>
    <name evidence="4" type="ordered locus">Tter_1792</name>
</gene>
<dbReference type="STRING" id="525904.Tter_1792"/>
<evidence type="ECO:0000256" key="2">
    <source>
        <dbReference type="SAM" id="Phobius"/>
    </source>
</evidence>
<evidence type="ECO:0000313" key="5">
    <source>
        <dbReference type="Proteomes" id="UP000000323"/>
    </source>
</evidence>
<evidence type="ECO:0000313" key="4">
    <source>
        <dbReference type="EMBL" id="ACZ42698.1"/>
    </source>
</evidence>
<feature type="transmembrane region" description="Helical" evidence="2">
    <location>
        <begin position="85"/>
        <end position="108"/>
    </location>
</feature>
<dbReference type="KEGG" id="ttr:Tter_1792"/>
<feature type="transmembrane region" description="Helical" evidence="2">
    <location>
        <begin position="214"/>
        <end position="234"/>
    </location>
</feature>
<keyword evidence="2" id="KW-1133">Transmembrane helix</keyword>
<organism evidence="4 5">
    <name type="scientific">Thermobaculum terrenum (strain ATCC BAA-798 / CCMEE 7001 / YNP1)</name>
    <dbReference type="NCBI Taxonomy" id="525904"/>
    <lineage>
        <taxon>Bacteria</taxon>
        <taxon>Bacillati</taxon>
        <taxon>Chloroflexota</taxon>
        <taxon>Chloroflexia</taxon>
        <taxon>Candidatus Thermobaculales</taxon>
        <taxon>Candidatus Thermobaculaceae</taxon>
        <taxon>Thermobaculum</taxon>
    </lineage>
</organism>
<dbReference type="Proteomes" id="UP000000323">
    <property type="component" value="Chromosome 1"/>
</dbReference>
<dbReference type="Pfam" id="PF13490">
    <property type="entry name" value="zf-HC2"/>
    <property type="match status" value="1"/>
</dbReference>
<dbReference type="InterPro" id="IPR027383">
    <property type="entry name" value="Znf_put"/>
</dbReference>
<evidence type="ECO:0000259" key="3">
    <source>
        <dbReference type="Pfam" id="PF13490"/>
    </source>
</evidence>
<dbReference type="Gene3D" id="1.10.10.1320">
    <property type="entry name" value="Anti-sigma factor, zinc-finger domain"/>
    <property type="match status" value="1"/>
</dbReference>
<feature type="region of interest" description="Disordered" evidence="1">
    <location>
        <begin position="167"/>
        <end position="210"/>
    </location>
</feature>
<dbReference type="HOGENOM" id="CLU_1151371_0_0_0"/>
<proteinExistence type="predicted"/>
<reference evidence="5" key="1">
    <citation type="journal article" date="2010" name="Stand. Genomic Sci.">
        <title>Complete genome sequence of 'Thermobaculum terrenum' type strain (YNP1).</title>
        <authorList>
            <person name="Kiss H."/>
            <person name="Cleland D."/>
            <person name="Lapidus A."/>
            <person name="Lucas S."/>
            <person name="Glavina Del Rio T."/>
            <person name="Nolan M."/>
            <person name="Tice H."/>
            <person name="Han C."/>
            <person name="Goodwin L."/>
            <person name="Pitluck S."/>
            <person name="Liolios K."/>
            <person name="Ivanova N."/>
            <person name="Mavromatis K."/>
            <person name="Ovchinnikova G."/>
            <person name="Pati A."/>
            <person name="Chen A."/>
            <person name="Palaniappan K."/>
            <person name="Land M."/>
            <person name="Hauser L."/>
            <person name="Chang Y."/>
            <person name="Jeffries C."/>
            <person name="Lu M."/>
            <person name="Brettin T."/>
            <person name="Detter J."/>
            <person name="Goker M."/>
            <person name="Tindall B."/>
            <person name="Beck B."/>
            <person name="McDermott T."/>
            <person name="Woyke T."/>
            <person name="Bristow J."/>
            <person name="Eisen J."/>
            <person name="Markowitz V."/>
            <person name="Hugenholtz P."/>
            <person name="Kyrpides N."/>
            <person name="Klenk H."/>
            <person name="Cheng J."/>
        </authorList>
    </citation>
    <scope>NUCLEOTIDE SEQUENCE [LARGE SCALE GENOMIC DNA]</scope>
    <source>
        <strain evidence="5">ATCC BAA-798 / YNP1</strain>
    </source>
</reference>
<dbReference type="InterPro" id="IPR041916">
    <property type="entry name" value="Anti_sigma_zinc_sf"/>
</dbReference>
<evidence type="ECO:0000256" key="1">
    <source>
        <dbReference type="SAM" id="MobiDB-lite"/>
    </source>
</evidence>
<protein>
    <submittedName>
        <fullName evidence="4">Putative transmembrane anti-sigma factor</fullName>
    </submittedName>
</protein>
<feature type="compositionally biased region" description="Low complexity" evidence="1">
    <location>
        <begin position="173"/>
        <end position="187"/>
    </location>
</feature>
<dbReference type="OrthoDB" id="9782842at2"/>
<keyword evidence="2" id="KW-0472">Membrane</keyword>
<feature type="domain" description="Putative zinc-finger" evidence="3">
    <location>
        <begin position="14"/>
        <end position="42"/>
    </location>
</feature>
<name>D1CD33_THET1</name>
<keyword evidence="2 4" id="KW-0812">Transmembrane</keyword>
<sequence>MEKMEPTNHPEPEKLAGLIDGALPDTERILVRRHVEACQSCRRALEEMERMVALLRALPQYAPRRSFLLDESHAKQRPVGSFASVYASLAASVILALGMALSLLIGGYGPDQPEIVLTPEDSRVSQESVQGMAPTATVSAGMMMPAGVGAGAAPTVTMSLETPASAFAPGDRSVSSSGGAQAAGGVSRTTPSASGGQEPVETSTSSSSDYTGTLARTLGALSLGSLLLSILLFMRTRLYLR</sequence>
<dbReference type="AlphaFoldDB" id="D1CD33"/>
<dbReference type="EMBL" id="CP001825">
    <property type="protein sequence ID" value="ACZ42698.1"/>
    <property type="molecule type" value="Genomic_DNA"/>
</dbReference>
<keyword evidence="5" id="KW-1185">Reference proteome</keyword>